<dbReference type="EMBL" id="MVHD01000026">
    <property type="protein sequence ID" value="OQZ89849.1"/>
    <property type="molecule type" value="Genomic_DNA"/>
</dbReference>
<comment type="caution">
    <text evidence="2">The sequence shown here is derived from an EMBL/GenBank/DDBJ whole genome shotgun (WGS) entry which is preliminary data.</text>
</comment>
<evidence type="ECO:0000313" key="3">
    <source>
        <dbReference type="EMBL" id="OQZ89849.1"/>
    </source>
</evidence>
<sequence length="142" mass="15829">MPVYQCYVPKGLLDHSVKAKLADEITTIHTNATGAPELYVNVLFHEIPDGDHFVARKPSTHSYLFGLIRHGRDLETRQTMLRDFSRMWTRVTGQSEAELLVALSEADPANAMEAGLILPEPGQEREWFGENAGRLAELGVTP</sequence>
<dbReference type="Proteomes" id="UP001141650">
    <property type="component" value="Unassembled WGS sequence"/>
</dbReference>
<name>A0AA41XNE3_9MYCO</name>
<dbReference type="InterPro" id="IPR028116">
    <property type="entry name" value="Cis-CaaD-like"/>
</dbReference>
<gene>
    <name evidence="3" type="ORF">BST11_15415</name>
    <name evidence="2" type="ORF">H7K38_10975</name>
</gene>
<evidence type="ECO:0000259" key="1">
    <source>
        <dbReference type="Pfam" id="PF14832"/>
    </source>
</evidence>
<dbReference type="EMBL" id="JACKVH010000012">
    <property type="protein sequence ID" value="MCV7379175.1"/>
    <property type="molecule type" value="Genomic_DNA"/>
</dbReference>
<feature type="domain" description="Tautomerase cis-CaaD-like" evidence="1">
    <location>
        <begin position="1"/>
        <end position="131"/>
    </location>
</feature>
<accession>A0AA41XNE3</accession>
<dbReference type="Gene3D" id="3.30.429.10">
    <property type="entry name" value="Macrophage Migration Inhibitory Factor"/>
    <property type="match status" value="1"/>
</dbReference>
<dbReference type="Pfam" id="PF14832">
    <property type="entry name" value="Tautomerase_3"/>
    <property type="match status" value="1"/>
</dbReference>
<dbReference type="AlphaFoldDB" id="A0AA41XNE3"/>
<keyword evidence="4" id="KW-1185">Reference proteome</keyword>
<dbReference type="Proteomes" id="UP000192319">
    <property type="component" value="Unassembled WGS sequence"/>
</dbReference>
<protein>
    <submittedName>
        <fullName evidence="3">Cis-3-chloroacrylic acid dehalogenase</fullName>
    </submittedName>
    <submittedName>
        <fullName evidence="2">Tautomerase family protein</fullName>
    </submittedName>
</protein>
<reference evidence="2" key="2">
    <citation type="submission" date="2020-07" db="EMBL/GenBank/DDBJ databases">
        <authorList>
            <person name="Pettersson B.M.F."/>
            <person name="Behra P.R.K."/>
            <person name="Ramesh M."/>
            <person name="Das S."/>
            <person name="Dasgupta S."/>
            <person name="Kirsebom L.A."/>
        </authorList>
    </citation>
    <scope>NUCLEOTIDE SEQUENCE</scope>
    <source>
        <strain evidence="2">CCUG 55640</strain>
    </source>
</reference>
<dbReference type="SUPFAM" id="SSF55331">
    <property type="entry name" value="Tautomerase/MIF"/>
    <property type="match status" value="1"/>
</dbReference>
<evidence type="ECO:0000313" key="4">
    <source>
        <dbReference type="Proteomes" id="UP000192319"/>
    </source>
</evidence>
<evidence type="ECO:0000313" key="2">
    <source>
        <dbReference type="EMBL" id="MCV7379175.1"/>
    </source>
</evidence>
<reference evidence="2" key="3">
    <citation type="journal article" date="2022" name="BMC Genomics">
        <title>Comparative genome analysis of mycobacteria focusing on tRNA and non-coding RNA.</title>
        <authorList>
            <person name="Behra P.R.K."/>
            <person name="Pettersson B.M.F."/>
            <person name="Ramesh M."/>
            <person name="Das S."/>
            <person name="Dasgupta S."/>
            <person name="Kirsebom L.A."/>
        </authorList>
    </citation>
    <scope>NUCLEOTIDE SEQUENCE</scope>
    <source>
        <strain evidence="2">CCUG 55640</strain>
    </source>
</reference>
<evidence type="ECO:0000313" key="5">
    <source>
        <dbReference type="Proteomes" id="UP001141650"/>
    </source>
</evidence>
<dbReference type="InterPro" id="IPR014347">
    <property type="entry name" value="Tautomerase/MIF_sf"/>
</dbReference>
<proteinExistence type="predicted"/>
<organism evidence="2 5">
    <name type="scientific">Mycobacterium alsense</name>
    <dbReference type="NCBI Taxonomy" id="324058"/>
    <lineage>
        <taxon>Bacteria</taxon>
        <taxon>Bacillati</taxon>
        <taxon>Actinomycetota</taxon>
        <taxon>Actinomycetes</taxon>
        <taxon>Mycobacteriales</taxon>
        <taxon>Mycobacteriaceae</taxon>
        <taxon>Mycobacterium</taxon>
    </lineage>
</organism>
<reference evidence="3 4" key="1">
    <citation type="submission" date="2017-02" db="EMBL/GenBank/DDBJ databases">
        <title>The new phylogeny of genus Mycobacterium.</title>
        <authorList>
            <person name="Tortoli E."/>
            <person name="Trovato A."/>
            <person name="Cirillo D.M."/>
        </authorList>
    </citation>
    <scope>NUCLEOTIDE SEQUENCE [LARGE SCALE GENOMIC DNA]</scope>
    <source>
        <strain evidence="3 4">DSM 45230</strain>
    </source>
</reference>
<dbReference type="RefSeq" id="WP_083138793.1">
    <property type="nucleotide sequence ID" value="NZ_JACKVH010000012.1"/>
</dbReference>